<proteinExistence type="predicted"/>
<accession>A0ACC0VNC1</accession>
<evidence type="ECO:0000313" key="1">
    <source>
        <dbReference type="EMBL" id="KAI9908020.1"/>
    </source>
</evidence>
<gene>
    <name evidence="1" type="ORF">PsorP6_004094</name>
</gene>
<comment type="caution">
    <text evidence="1">The sequence shown here is derived from an EMBL/GenBank/DDBJ whole genome shotgun (WGS) entry which is preliminary data.</text>
</comment>
<dbReference type="Proteomes" id="UP001163321">
    <property type="component" value="Chromosome 8"/>
</dbReference>
<organism evidence="1 2">
    <name type="scientific">Peronosclerospora sorghi</name>
    <dbReference type="NCBI Taxonomy" id="230839"/>
    <lineage>
        <taxon>Eukaryota</taxon>
        <taxon>Sar</taxon>
        <taxon>Stramenopiles</taxon>
        <taxon>Oomycota</taxon>
        <taxon>Peronosporomycetes</taxon>
        <taxon>Peronosporales</taxon>
        <taxon>Peronosporaceae</taxon>
        <taxon>Peronosclerospora</taxon>
    </lineage>
</organism>
<reference evidence="1 2" key="1">
    <citation type="journal article" date="2022" name="bioRxiv">
        <title>The genome of the oomycete Peronosclerospora sorghi, a cosmopolitan pathogen of maize and sorghum, is inflated with dispersed pseudogenes.</title>
        <authorList>
            <person name="Fletcher K."/>
            <person name="Martin F."/>
            <person name="Isakeit T."/>
            <person name="Cavanaugh K."/>
            <person name="Magill C."/>
            <person name="Michelmore R."/>
        </authorList>
    </citation>
    <scope>NUCLEOTIDE SEQUENCE [LARGE SCALE GENOMIC DNA]</scope>
    <source>
        <strain evidence="1">P6</strain>
    </source>
</reference>
<keyword evidence="2" id="KW-1185">Reference proteome</keyword>
<name>A0ACC0VNC1_9STRA</name>
<evidence type="ECO:0000313" key="2">
    <source>
        <dbReference type="Proteomes" id="UP001163321"/>
    </source>
</evidence>
<protein>
    <submittedName>
        <fullName evidence="1">Uncharacterized protein</fullName>
    </submittedName>
</protein>
<sequence length="61" mass="6597">MGTKSLSARPGGLSIDVLLVRPTCHRSPWCLGLEELQVVVSTEAWSALQCAASAQIRQDMK</sequence>
<dbReference type="EMBL" id="CM047587">
    <property type="protein sequence ID" value="KAI9908020.1"/>
    <property type="molecule type" value="Genomic_DNA"/>
</dbReference>